<keyword evidence="1" id="KW-1133">Transmembrane helix</keyword>
<name>A0A943EI55_9FIRM</name>
<evidence type="ECO:0000313" key="3">
    <source>
        <dbReference type="Proteomes" id="UP000754226"/>
    </source>
</evidence>
<protein>
    <submittedName>
        <fullName evidence="2">Uncharacterized protein</fullName>
    </submittedName>
</protein>
<feature type="transmembrane region" description="Helical" evidence="1">
    <location>
        <begin position="12"/>
        <end position="39"/>
    </location>
</feature>
<keyword evidence="1" id="KW-0812">Transmembrane</keyword>
<sequence length="69" mass="7748">MESNSKITALLGLLMALPITLFWTGVSGLGITLVCLVIFPSEYFLQAALLFTTLFFIILNVNGWRELRR</sequence>
<dbReference type="AlphaFoldDB" id="A0A943EI55"/>
<evidence type="ECO:0000256" key="1">
    <source>
        <dbReference type="SAM" id="Phobius"/>
    </source>
</evidence>
<organism evidence="2 3">
    <name type="scientific">Acidaminococcus intestini</name>
    <dbReference type="NCBI Taxonomy" id="187327"/>
    <lineage>
        <taxon>Bacteria</taxon>
        <taxon>Bacillati</taxon>
        <taxon>Bacillota</taxon>
        <taxon>Negativicutes</taxon>
        <taxon>Acidaminococcales</taxon>
        <taxon>Acidaminococcaceae</taxon>
        <taxon>Acidaminococcus</taxon>
    </lineage>
</organism>
<feature type="transmembrane region" description="Helical" evidence="1">
    <location>
        <begin position="45"/>
        <end position="64"/>
    </location>
</feature>
<evidence type="ECO:0000313" key="2">
    <source>
        <dbReference type="EMBL" id="MBS5520599.1"/>
    </source>
</evidence>
<keyword evidence="1" id="KW-0472">Membrane</keyword>
<reference evidence="2" key="1">
    <citation type="submission" date="2021-02" db="EMBL/GenBank/DDBJ databases">
        <title>Infant gut strain persistence is associated with maternal origin, phylogeny, and functional potential including surface adhesion and iron acquisition.</title>
        <authorList>
            <person name="Lou Y.C."/>
        </authorList>
    </citation>
    <scope>NUCLEOTIDE SEQUENCE</scope>
    <source>
        <strain evidence="2">L3_106_000M1_dasL3_106_000M1_concoct_15</strain>
    </source>
</reference>
<accession>A0A943EI55</accession>
<dbReference type="Proteomes" id="UP000754226">
    <property type="component" value="Unassembled WGS sequence"/>
</dbReference>
<dbReference type="EMBL" id="JAGZCZ010000015">
    <property type="protein sequence ID" value="MBS5520599.1"/>
    <property type="molecule type" value="Genomic_DNA"/>
</dbReference>
<gene>
    <name evidence="2" type="ORF">KHX13_09890</name>
</gene>
<proteinExistence type="predicted"/>
<comment type="caution">
    <text evidence="2">The sequence shown here is derived from an EMBL/GenBank/DDBJ whole genome shotgun (WGS) entry which is preliminary data.</text>
</comment>